<name>A0A9N9F9W0_9GLOM</name>
<comment type="caution">
    <text evidence="3">The sequence shown here is derived from an EMBL/GenBank/DDBJ whole genome shotgun (WGS) entry which is preliminary data.</text>
</comment>
<keyword evidence="2" id="KW-0472">Membrane</keyword>
<keyword evidence="4" id="KW-1185">Reference proteome</keyword>
<sequence>MENQKMEVEITQSLKIIINAQEFEKITEQGTAFYDCCVMSIAYSDRLGIYADGLTNLRKFFEDKNYDINSIRSIMNSLKDECDFNVKQIEKLTNNFESIKVEITSVRNKLNKHRYSNNNSIKIKEEKILNYRFWIKVVKGLLISLFIALLLAIFHARDVIVSLSILILILVAFIISKIYSCYMKNINIELESATMLSTDDMENIEEVEKELKFIIGQLMKFRTYWDDRNVRLETLIQKLSTEKSDVLLFIENSIREGWKDVKSECDEYNKAISGMIYRVDNRFMDERQSTPLERRQQQYALIPYSCEDAPCGNRPGGGTYCCTLIVAPAKPVAASQMVPFVQPVDY</sequence>
<dbReference type="Gene3D" id="1.20.1170.10">
    <property type="match status" value="1"/>
</dbReference>
<keyword evidence="1" id="KW-0175">Coiled coil</keyword>
<proteinExistence type="predicted"/>
<dbReference type="OrthoDB" id="10600944at2759"/>
<organism evidence="3 4">
    <name type="scientific">Dentiscutata erythropus</name>
    <dbReference type="NCBI Taxonomy" id="1348616"/>
    <lineage>
        <taxon>Eukaryota</taxon>
        <taxon>Fungi</taxon>
        <taxon>Fungi incertae sedis</taxon>
        <taxon>Mucoromycota</taxon>
        <taxon>Glomeromycotina</taxon>
        <taxon>Glomeromycetes</taxon>
        <taxon>Diversisporales</taxon>
        <taxon>Gigasporaceae</taxon>
        <taxon>Dentiscutata</taxon>
    </lineage>
</organism>
<feature type="transmembrane region" description="Helical" evidence="2">
    <location>
        <begin position="133"/>
        <end position="154"/>
    </location>
</feature>
<dbReference type="AlphaFoldDB" id="A0A9N9F9W0"/>
<feature type="coiled-coil region" evidence="1">
    <location>
        <begin position="75"/>
        <end position="109"/>
    </location>
</feature>
<evidence type="ECO:0000256" key="1">
    <source>
        <dbReference type="SAM" id="Coils"/>
    </source>
</evidence>
<evidence type="ECO:0000313" key="3">
    <source>
        <dbReference type="EMBL" id="CAG8519400.1"/>
    </source>
</evidence>
<dbReference type="Proteomes" id="UP000789405">
    <property type="component" value="Unassembled WGS sequence"/>
</dbReference>
<keyword evidence="2" id="KW-0812">Transmembrane</keyword>
<gene>
    <name evidence="3" type="ORF">DERYTH_LOCUS3793</name>
</gene>
<feature type="transmembrane region" description="Helical" evidence="2">
    <location>
        <begin position="160"/>
        <end position="179"/>
    </location>
</feature>
<reference evidence="3" key="1">
    <citation type="submission" date="2021-06" db="EMBL/GenBank/DDBJ databases">
        <authorList>
            <person name="Kallberg Y."/>
            <person name="Tangrot J."/>
            <person name="Rosling A."/>
        </authorList>
    </citation>
    <scope>NUCLEOTIDE SEQUENCE</scope>
    <source>
        <strain evidence="3">MA453B</strain>
    </source>
</reference>
<protein>
    <submittedName>
        <fullName evidence="3">8899_t:CDS:1</fullName>
    </submittedName>
</protein>
<evidence type="ECO:0000313" key="4">
    <source>
        <dbReference type="Proteomes" id="UP000789405"/>
    </source>
</evidence>
<dbReference type="EMBL" id="CAJVPY010001376">
    <property type="protein sequence ID" value="CAG8519400.1"/>
    <property type="molecule type" value="Genomic_DNA"/>
</dbReference>
<evidence type="ECO:0000256" key="2">
    <source>
        <dbReference type="SAM" id="Phobius"/>
    </source>
</evidence>
<keyword evidence="2" id="KW-1133">Transmembrane helix</keyword>
<accession>A0A9N9F9W0</accession>